<dbReference type="AlphaFoldDB" id="A0A1G7TI11"/>
<reference evidence="1 2" key="1">
    <citation type="submission" date="2016-10" db="EMBL/GenBank/DDBJ databases">
        <authorList>
            <person name="de Groot N.N."/>
        </authorList>
    </citation>
    <scope>NUCLEOTIDE SEQUENCE [LARGE SCALE GENOMIC DNA]</scope>
    <source>
        <strain evidence="1 2">CGMCC 1.10267</strain>
    </source>
</reference>
<dbReference type="Proteomes" id="UP000199495">
    <property type="component" value="Unassembled WGS sequence"/>
</dbReference>
<proteinExistence type="predicted"/>
<keyword evidence="2" id="KW-1185">Reference proteome</keyword>
<dbReference type="EMBL" id="FNCS01000002">
    <property type="protein sequence ID" value="SDG34831.1"/>
    <property type="molecule type" value="Genomic_DNA"/>
</dbReference>
<sequence>MRIDVSHELIEDDDEIQDIAFVLQSVVEAALNEMDADSIRRLVETTIEADGLELN</sequence>
<organism evidence="1 2">
    <name type="scientific">Pelagibacterium luteolum</name>
    <dbReference type="NCBI Taxonomy" id="440168"/>
    <lineage>
        <taxon>Bacteria</taxon>
        <taxon>Pseudomonadati</taxon>
        <taxon>Pseudomonadota</taxon>
        <taxon>Alphaproteobacteria</taxon>
        <taxon>Hyphomicrobiales</taxon>
        <taxon>Devosiaceae</taxon>
        <taxon>Pelagibacterium</taxon>
    </lineage>
</organism>
<dbReference type="RefSeq" id="WP_176762511.1">
    <property type="nucleotide sequence ID" value="NZ_FNCS01000002.1"/>
</dbReference>
<name>A0A1G7TI11_9HYPH</name>
<gene>
    <name evidence="1" type="ORF">SAMN04487974_102136</name>
</gene>
<evidence type="ECO:0000313" key="2">
    <source>
        <dbReference type="Proteomes" id="UP000199495"/>
    </source>
</evidence>
<evidence type="ECO:0000313" key="1">
    <source>
        <dbReference type="EMBL" id="SDG34831.1"/>
    </source>
</evidence>
<protein>
    <submittedName>
        <fullName evidence="1">Uncharacterized protein</fullName>
    </submittedName>
</protein>
<dbReference type="STRING" id="440168.SAMN04487974_102136"/>
<accession>A0A1G7TI11</accession>